<feature type="binding site" evidence="5">
    <location>
        <position position="103"/>
    </location>
    <ligand>
        <name>Mg(2+)</name>
        <dbReference type="ChEBI" id="CHEBI:18420"/>
    </ligand>
</feature>
<dbReference type="AlphaFoldDB" id="A0A8J6QT94"/>
<evidence type="ECO:0000313" key="6">
    <source>
        <dbReference type="EMBL" id="MBD1390484.1"/>
    </source>
</evidence>
<dbReference type="EMBL" id="JACXAF010000018">
    <property type="protein sequence ID" value="MBD1390484.1"/>
    <property type="molecule type" value="Genomic_DNA"/>
</dbReference>
<dbReference type="Pfam" id="PF03737">
    <property type="entry name" value="RraA-like"/>
    <property type="match status" value="1"/>
</dbReference>
<keyword evidence="5" id="KW-0460">Magnesium</keyword>
<dbReference type="Proteomes" id="UP000638014">
    <property type="component" value="Unassembled WGS sequence"/>
</dbReference>
<evidence type="ECO:0000256" key="2">
    <source>
        <dbReference type="ARBA" id="ARBA00016549"/>
    </source>
</evidence>
<sequence>MSSQFAELATTEYANVLDGRQFLEPSIRPLWSNMPRIAGPAYTVQLAPGDHLMLHAAIYQAPEGSIIVVDGVDCARAVAGGNVCAIAQQRGIHGFIVDGVIRDLVEITDMAFPVYAKGVFPVPGKKQQFFELAQPITCGGVQIATGDIMVADCEGIAAIPKDIATETLQKARAKYQQESAMTLAQWQAQHEMKVQQALEVAKRGG</sequence>
<dbReference type="CDD" id="cd16841">
    <property type="entry name" value="RraA_family"/>
    <property type="match status" value="1"/>
</dbReference>
<keyword evidence="7" id="KW-1185">Reference proteome</keyword>
<proteinExistence type="predicted"/>
<dbReference type="GO" id="GO:0046872">
    <property type="term" value="F:metal ion binding"/>
    <property type="evidence" value="ECO:0007669"/>
    <property type="project" value="UniProtKB-KW"/>
</dbReference>
<dbReference type="RefSeq" id="WP_191145550.1">
    <property type="nucleotide sequence ID" value="NZ_JACXAF010000018.1"/>
</dbReference>
<comment type="cofactor">
    <cofactor evidence="1">
        <name>a divalent metal cation</name>
        <dbReference type="ChEBI" id="CHEBI:60240"/>
    </cofactor>
</comment>
<evidence type="ECO:0000256" key="5">
    <source>
        <dbReference type="PIRSR" id="PIRSR605493-1"/>
    </source>
</evidence>
<gene>
    <name evidence="6" type="ORF">IC617_13670</name>
</gene>
<evidence type="ECO:0000256" key="3">
    <source>
        <dbReference type="ARBA" id="ARBA00029596"/>
    </source>
</evidence>
<evidence type="ECO:0000256" key="4">
    <source>
        <dbReference type="ARBA" id="ARBA00030169"/>
    </source>
</evidence>
<dbReference type="PANTHER" id="PTHR33254">
    <property type="entry name" value="4-HYDROXY-4-METHYL-2-OXOGLUTARATE ALDOLASE 3-RELATED"/>
    <property type="match status" value="1"/>
</dbReference>
<dbReference type="InterPro" id="IPR005493">
    <property type="entry name" value="RraA/RraA-like"/>
</dbReference>
<feature type="binding site" evidence="5">
    <location>
        <begin position="80"/>
        <end position="83"/>
    </location>
    <ligand>
        <name>substrate</name>
    </ligand>
</feature>
<dbReference type="SUPFAM" id="SSF89562">
    <property type="entry name" value="RraA-like"/>
    <property type="match status" value="1"/>
</dbReference>
<organism evidence="6 7">
    <name type="scientific">Neiella litorisoli</name>
    <dbReference type="NCBI Taxonomy" id="2771431"/>
    <lineage>
        <taxon>Bacteria</taxon>
        <taxon>Pseudomonadati</taxon>
        <taxon>Pseudomonadota</taxon>
        <taxon>Gammaproteobacteria</taxon>
        <taxon>Alteromonadales</taxon>
        <taxon>Echinimonadaceae</taxon>
        <taxon>Neiella</taxon>
    </lineage>
</organism>
<evidence type="ECO:0000313" key="7">
    <source>
        <dbReference type="Proteomes" id="UP000638014"/>
    </source>
</evidence>
<comment type="cofactor">
    <cofactor evidence="5">
        <name>Mg(2+)</name>
        <dbReference type="ChEBI" id="CHEBI:18420"/>
    </cofactor>
</comment>
<dbReference type="PANTHER" id="PTHR33254:SF4">
    <property type="entry name" value="4-HYDROXY-4-METHYL-2-OXOGLUTARATE ALDOLASE 3-RELATED"/>
    <property type="match status" value="1"/>
</dbReference>
<evidence type="ECO:0000256" key="1">
    <source>
        <dbReference type="ARBA" id="ARBA00001968"/>
    </source>
</evidence>
<keyword evidence="5" id="KW-0479">Metal-binding</keyword>
<accession>A0A8J6QT94</accession>
<dbReference type="InterPro" id="IPR036704">
    <property type="entry name" value="RraA/RraA-like_sf"/>
</dbReference>
<reference evidence="6" key="1">
    <citation type="submission" date="2020-09" db="EMBL/GenBank/DDBJ databases">
        <title>A novel bacterium of genus Neiella, isolated from South China Sea.</title>
        <authorList>
            <person name="Huang H."/>
            <person name="Mo K."/>
            <person name="Hu Y."/>
        </authorList>
    </citation>
    <scope>NUCLEOTIDE SEQUENCE</scope>
    <source>
        <strain evidence="6">HB171785</strain>
    </source>
</reference>
<protein>
    <recommendedName>
        <fullName evidence="2">Putative 4-hydroxy-4-methyl-2-oxoglutarate aldolase</fullName>
    </recommendedName>
    <alternativeName>
        <fullName evidence="3">Regulator of ribonuclease activity homolog</fullName>
    </alternativeName>
    <alternativeName>
        <fullName evidence="4">RraA-like protein</fullName>
    </alternativeName>
</protein>
<dbReference type="Gene3D" id="3.50.30.40">
    <property type="entry name" value="Ribonuclease E inhibitor RraA/RraA-like"/>
    <property type="match status" value="1"/>
</dbReference>
<name>A0A8J6QT94_9GAMM</name>
<comment type="caution">
    <text evidence="6">The sequence shown here is derived from an EMBL/GenBank/DDBJ whole genome shotgun (WGS) entry which is preliminary data.</text>
</comment>
<feature type="binding site" evidence="5">
    <location>
        <position position="102"/>
    </location>
    <ligand>
        <name>substrate</name>
    </ligand>
</feature>